<protein>
    <recommendedName>
        <fullName evidence="2">Bifunctional inhibitor/plant lipid transfer protein/seed storage helical domain-containing protein</fullName>
    </recommendedName>
</protein>
<feature type="chain" id="PRO_5035239457" description="Bifunctional inhibitor/plant lipid transfer protein/seed storage helical domain-containing protein" evidence="1">
    <location>
        <begin position="30"/>
        <end position="163"/>
    </location>
</feature>
<dbReference type="CDD" id="cd01958">
    <property type="entry name" value="HPS_like"/>
    <property type="match status" value="1"/>
</dbReference>
<gene>
    <name evidence="3" type="ORF">GUJ93_ZPchr0008g13977</name>
</gene>
<proteinExistence type="predicted"/>
<accession>A0A8J5RHV8</accession>
<evidence type="ECO:0000259" key="2">
    <source>
        <dbReference type="SMART" id="SM00499"/>
    </source>
</evidence>
<reference evidence="3" key="1">
    <citation type="journal article" date="2021" name="bioRxiv">
        <title>Whole Genome Assembly and Annotation of Northern Wild Rice, Zizania palustris L., Supports a Whole Genome Duplication in the Zizania Genus.</title>
        <authorList>
            <person name="Haas M."/>
            <person name="Kono T."/>
            <person name="Macchietto M."/>
            <person name="Millas R."/>
            <person name="McGilp L."/>
            <person name="Shao M."/>
            <person name="Duquette J."/>
            <person name="Hirsch C.N."/>
            <person name="Kimball J."/>
        </authorList>
    </citation>
    <scope>NUCLEOTIDE SEQUENCE</scope>
    <source>
        <tissue evidence="3">Fresh leaf tissue</tissue>
    </source>
</reference>
<dbReference type="InterPro" id="IPR027923">
    <property type="entry name" value="Hydrophob_seed_dom"/>
</dbReference>
<dbReference type="SMART" id="SM00499">
    <property type="entry name" value="AAI"/>
    <property type="match status" value="1"/>
</dbReference>
<keyword evidence="4" id="KW-1185">Reference proteome</keyword>
<evidence type="ECO:0000313" key="4">
    <source>
        <dbReference type="Proteomes" id="UP000729402"/>
    </source>
</evidence>
<comment type="caution">
    <text evidence="3">The sequence shown here is derived from an EMBL/GenBank/DDBJ whole genome shotgun (WGS) entry which is preliminary data.</text>
</comment>
<keyword evidence="1" id="KW-0732">Signal</keyword>
<dbReference type="InterPro" id="IPR051636">
    <property type="entry name" value="Plant_LTP/defense-related"/>
</dbReference>
<feature type="domain" description="Bifunctional inhibitor/plant lipid transfer protein/seed storage helical" evidence="2">
    <location>
        <begin position="79"/>
        <end position="162"/>
    </location>
</feature>
<dbReference type="InterPro" id="IPR016140">
    <property type="entry name" value="Bifunc_inhib/LTP/seed_store"/>
</dbReference>
<sequence length="163" mass="16316">MASTRSTVNYAVAAVVVAVLCLGAAKLSAACDGGEPCQPTSLLPPLLPHLPLLPPVLPPLPLLPPVLPPPPALAAAGKCPMNVVKLGVCASVLDGLIDASVGKAPPKAPCCPLIAGLADVDAAACVCLAIKADVLGLRLNIPVDLSLLVNYCGRKVPDGFHCA</sequence>
<dbReference type="PANTHER" id="PTHR31731">
    <property type="match status" value="1"/>
</dbReference>
<evidence type="ECO:0000256" key="1">
    <source>
        <dbReference type="SAM" id="SignalP"/>
    </source>
</evidence>
<evidence type="ECO:0000313" key="3">
    <source>
        <dbReference type="EMBL" id="KAG8047107.1"/>
    </source>
</evidence>
<dbReference type="OrthoDB" id="696558at2759"/>
<dbReference type="AlphaFoldDB" id="A0A8J5RHV8"/>
<feature type="signal peptide" evidence="1">
    <location>
        <begin position="1"/>
        <end position="29"/>
    </location>
</feature>
<name>A0A8J5RHV8_ZIZPA</name>
<dbReference type="Proteomes" id="UP000729402">
    <property type="component" value="Unassembled WGS sequence"/>
</dbReference>
<dbReference type="Pfam" id="PF14547">
    <property type="entry name" value="Hydrophob_seed"/>
    <property type="match status" value="1"/>
</dbReference>
<dbReference type="EMBL" id="JAAALK010000290">
    <property type="protein sequence ID" value="KAG8047107.1"/>
    <property type="molecule type" value="Genomic_DNA"/>
</dbReference>
<reference evidence="3" key="2">
    <citation type="submission" date="2021-02" db="EMBL/GenBank/DDBJ databases">
        <authorList>
            <person name="Kimball J.A."/>
            <person name="Haas M.W."/>
            <person name="Macchietto M."/>
            <person name="Kono T."/>
            <person name="Duquette J."/>
            <person name="Shao M."/>
        </authorList>
    </citation>
    <scope>NUCLEOTIDE SEQUENCE</scope>
    <source>
        <tissue evidence="3">Fresh leaf tissue</tissue>
    </source>
</reference>
<organism evidence="3 4">
    <name type="scientific">Zizania palustris</name>
    <name type="common">Northern wild rice</name>
    <dbReference type="NCBI Taxonomy" id="103762"/>
    <lineage>
        <taxon>Eukaryota</taxon>
        <taxon>Viridiplantae</taxon>
        <taxon>Streptophyta</taxon>
        <taxon>Embryophyta</taxon>
        <taxon>Tracheophyta</taxon>
        <taxon>Spermatophyta</taxon>
        <taxon>Magnoliopsida</taxon>
        <taxon>Liliopsida</taxon>
        <taxon>Poales</taxon>
        <taxon>Poaceae</taxon>
        <taxon>BOP clade</taxon>
        <taxon>Oryzoideae</taxon>
        <taxon>Oryzeae</taxon>
        <taxon>Zizaniinae</taxon>
        <taxon>Zizania</taxon>
    </lineage>
</organism>